<protein>
    <submittedName>
        <fullName evidence="4">Mannosyl-glycoprotein endo-beta-N-acetylglucosamidase</fullName>
    </submittedName>
</protein>
<evidence type="ECO:0000256" key="2">
    <source>
        <dbReference type="SAM" id="Phobius"/>
    </source>
</evidence>
<evidence type="ECO:0000256" key="1">
    <source>
        <dbReference type="SAM" id="MobiDB-lite"/>
    </source>
</evidence>
<reference evidence="4" key="1">
    <citation type="journal article" date="2015" name="Antonie Van Leeuwenhoek">
        <title>Comparative 16S rRNA signatures and multilocus sequence analysis for the genus Salinicola and description of Salinicola acroporae sp. nov., isolated from coral Acropora digitifera.</title>
        <authorList>
            <person name="Lepcha R.T."/>
            <person name="Poddar A."/>
            <person name="Schumann P."/>
            <person name="Das S.K."/>
        </authorList>
    </citation>
    <scope>NUCLEOTIDE SEQUENCE</scope>
    <source>
        <strain evidence="4">S4-41</strain>
    </source>
</reference>
<reference evidence="4" key="2">
    <citation type="submission" date="2017-11" db="EMBL/GenBank/DDBJ databases">
        <authorList>
            <person name="Das S.K."/>
        </authorList>
    </citation>
    <scope>NUCLEOTIDE SEQUENCE</scope>
    <source>
        <strain evidence="4">S4-41</strain>
    </source>
</reference>
<accession>A0ABT6I511</accession>
<sequence length="302" mass="32975">MSRSFLSCLPESSPVDPRRRSRRRLSQHAAAAIVGLGITLGTATFSIAAHGEPLSKTPQSPPQTVSTLTSRVQPPALDPVSELPDLGEIKAGPKRKAAFLSMLVPLVQAENARIQSDRNWLFAASTRVNPLRDDEKARLARLCDAYGVTCEPGQVSQDLLSRVNTIPLEMVVIQAVEESGWGTSRIARESNNLFGMRCFSAGCGIAQNGTSRRFQMFDSVRDGVRAYLHNLNTHRAYAQLRQERMVLATSGRSISAERLIGKLHNYSTSPNYQQQLLSLLRTNGDLIRDHGIDGPFAAGSPA</sequence>
<dbReference type="InterPro" id="IPR002901">
    <property type="entry name" value="MGlyc_endo_b_GlcNAc-like_dom"/>
</dbReference>
<comment type="caution">
    <text evidence="4">The sequence shown here is derived from an EMBL/GenBank/DDBJ whole genome shotgun (WGS) entry which is preliminary data.</text>
</comment>
<evidence type="ECO:0000313" key="4">
    <source>
        <dbReference type="EMBL" id="MDH4572755.1"/>
    </source>
</evidence>
<keyword evidence="2" id="KW-0472">Membrane</keyword>
<feature type="transmembrane region" description="Helical" evidence="2">
    <location>
        <begin position="28"/>
        <end position="49"/>
    </location>
</feature>
<dbReference type="EMBL" id="PGFS01000001">
    <property type="protein sequence ID" value="MDH4572755.1"/>
    <property type="molecule type" value="Genomic_DNA"/>
</dbReference>
<keyword evidence="2" id="KW-0812">Transmembrane</keyword>
<name>A0ABT6I511_9GAMM</name>
<keyword evidence="5" id="KW-1185">Reference proteome</keyword>
<dbReference type="Pfam" id="PF01832">
    <property type="entry name" value="Glucosaminidase"/>
    <property type="match status" value="1"/>
</dbReference>
<feature type="compositionally biased region" description="Polar residues" evidence="1">
    <location>
        <begin position="56"/>
        <end position="72"/>
    </location>
</feature>
<feature type="region of interest" description="Disordered" evidence="1">
    <location>
        <begin position="51"/>
        <end position="81"/>
    </location>
</feature>
<dbReference type="Gene3D" id="1.10.530.10">
    <property type="match status" value="1"/>
</dbReference>
<dbReference type="PANTHER" id="PTHR40572">
    <property type="entry name" value="PROTEIN BAX"/>
    <property type="match status" value="1"/>
</dbReference>
<proteinExistence type="predicted"/>
<dbReference type="InterPro" id="IPR053195">
    <property type="entry name" value="Bax-like"/>
</dbReference>
<evidence type="ECO:0000259" key="3">
    <source>
        <dbReference type="Pfam" id="PF01832"/>
    </source>
</evidence>
<evidence type="ECO:0000313" key="5">
    <source>
        <dbReference type="Proteomes" id="UP001162135"/>
    </source>
</evidence>
<keyword evidence="2" id="KW-1133">Transmembrane helix</keyword>
<organism evidence="4 5">
    <name type="scientific">Salinicola acroporae</name>
    <dbReference type="NCBI Taxonomy" id="1541440"/>
    <lineage>
        <taxon>Bacteria</taxon>
        <taxon>Pseudomonadati</taxon>
        <taxon>Pseudomonadota</taxon>
        <taxon>Gammaproteobacteria</taxon>
        <taxon>Oceanospirillales</taxon>
        <taxon>Halomonadaceae</taxon>
        <taxon>Salinicola</taxon>
    </lineage>
</organism>
<dbReference type="PANTHER" id="PTHR40572:SF1">
    <property type="entry name" value="PROTEIN BAX"/>
    <property type="match status" value="1"/>
</dbReference>
<dbReference type="Proteomes" id="UP001162135">
    <property type="component" value="Unassembled WGS sequence"/>
</dbReference>
<gene>
    <name evidence="4" type="ORF">CUR86_10025</name>
</gene>
<feature type="domain" description="Mannosyl-glycoprotein endo-beta-N-acetylglucosamidase-like" evidence="3">
    <location>
        <begin position="158"/>
        <end position="283"/>
    </location>
</feature>
<feature type="region of interest" description="Disordered" evidence="1">
    <location>
        <begin position="1"/>
        <end position="23"/>
    </location>
</feature>